<keyword evidence="1" id="KW-0645">Protease</keyword>
<evidence type="ECO:0000256" key="1">
    <source>
        <dbReference type="ARBA" id="ARBA00022670"/>
    </source>
</evidence>
<reference evidence="7 8" key="1">
    <citation type="submission" date="2019-07" db="EMBL/GenBank/DDBJ databases">
        <title>Sphingomonas solaris sp. nov., isolated from a solar panel from Boston, Massachusetts.</title>
        <authorList>
            <person name="Tanner K."/>
            <person name="Pascual J."/>
            <person name="Mancuso C."/>
            <person name="Pereto J."/>
            <person name="Khalil A."/>
            <person name="Vilanova C."/>
        </authorList>
    </citation>
    <scope>NUCLEOTIDE SEQUENCE [LARGE SCALE GENOMIC DNA]</scope>
    <source>
        <strain evidence="7 8">R4DWN</strain>
    </source>
</reference>
<evidence type="ECO:0000256" key="5">
    <source>
        <dbReference type="ARBA" id="ARBA00023163"/>
    </source>
</evidence>
<dbReference type="AlphaFoldDB" id="A0A558R7J8"/>
<comment type="caution">
    <text evidence="7">The sequence shown here is derived from an EMBL/GenBank/DDBJ whole genome shotgun (WGS) entry which is preliminary data.</text>
</comment>
<gene>
    <name evidence="7" type="ORF">FOY91_07155</name>
</gene>
<dbReference type="RefSeq" id="WP_145149559.1">
    <property type="nucleotide sequence ID" value="NZ_VNIM01000021.1"/>
</dbReference>
<protein>
    <submittedName>
        <fullName evidence="7">Helix-turn-helix transcriptional regulator</fullName>
    </submittedName>
</protein>
<dbReference type="EMBL" id="VNIM01000021">
    <property type="protein sequence ID" value="TVV75354.1"/>
    <property type="molecule type" value="Genomic_DNA"/>
</dbReference>
<feature type="domain" description="Peptidase S24/S26A/S26B/S26C" evidence="6">
    <location>
        <begin position="98"/>
        <end position="219"/>
    </location>
</feature>
<evidence type="ECO:0000313" key="8">
    <source>
        <dbReference type="Proteomes" id="UP000318681"/>
    </source>
</evidence>
<keyword evidence="3" id="KW-0805">Transcription regulation</keyword>
<dbReference type="PANTHER" id="PTHR40661:SF3">
    <property type="entry name" value="FELS-1 PROPHAGE TRANSCRIPTIONAL REGULATOR"/>
    <property type="match status" value="1"/>
</dbReference>
<dbReference type="InterPro" id="IPR036286">
    <property type="entry name" value="LexA/Signal_pep-like_sf"/>
</dbReference>
<proteinExistence type="predicted"/>
<dbReference type="OrthoDB" id="528805at2"/>
<dbReference type="GO" id="GO:0003677">
    <property type="term" value="F:DNA binding"/>
    <property type="evidence" value="ECO:0007669"/>
    <property type="project" value="UniProtKB-KW"/>
</dbReference>
<dbReference type="InterPro" id="IPR015927">
    <property type="entry name" value="Peptidase_S24_S26A/B/C"/>
</dbReference>
<dbReference type="Pfam" id="PF00717">
    <property type="entry name" value="Peptidase_S24"/>
    <property type="match status" value="1"/>
</dbReference>
<dbReference type="PROSITE" id="PS00501">
    <property type="entry name" value="SPASE_I_1"/>
    <property type="match status" value="1"/>
</dbReference>
<name>A0A558R7J8_9SPHN</name>
<dbReference type="SUPFAM" id="SSF51306">
    <property type="entry name" value="LexA/Signal peptidase"/>
    <property type="match status" value="1"/>
</dbReference>
<dbReference type="PANTHER" id="PTHR40661">
    <property type="match status" value="1"/>
</dbReference>
<keyword evidence="8" id="KW-1185">Reference proteome</keyword>
<dbReference type="CDD" id="cd06529">
    <property type="entry name" value="S24_LexA-like"/>
    <property type="match status" value="1"/>
</dbReference>
<evidence type="ECO:0000313" key="7">
    <source>
        <dbReference type="EMBL" id="TVV75354.1"/>
    </source>
</evidence>
<dbReference type="Gene3D" id="2.10.109.10">
    <property type="entry name" value="Umud Fragment, subunit A"/>
    <property type="match status" value="1"/>
</dbReference>
<evidence type="ECO:0000256" key="4">
    <source>
        <dbReference type="ARBA" id="ARBA00023125"/>
    </source>
</evidence>
<evidence type="ECO:0000256" key="3">
    <source>
        <dbReference type="ARBA" id="ARBA00023015"/>
    </source>
</evidence>
<accession>A0A558R7J8</accession>
<keyword evidence="5" id="KW-0804">Transcription</keyword>
<keyword evidence="2" id="KW-0378">Hydrolase</keyword>
<evidence type="ECO:0000256" key="2">
    <source>
        <dbReference type="ARBA" id="ARBA00022801"/>
    </source>
</evidence>
<keyword evidence="4" id="KW-0238">DNA-binding</keyword>
<dbReference type="GO" id="GO:0004252">
    <property type="term" value="F:serine-type endopeptidase activity"/>
    <property type="evidence" value="ECO:0007669"/>
    <property type="project" value="InterPro"/>
</dbReference>
<dbReference type="Proteomes" id="UP000318681">
    <property type="component" value="Unassembled WGS sequence"/>
</dbReference>
<sequence>MPNDDPRAVLDAAIHQRGEDYSSLSRLIGRNAAYIQQFIKRGVPRRLAEEDRQRLSRYLSIPEEKLGGPRRPVTETVDAGAARGRAADLVLVPRLDIRASAGHGAADGDERPVARLGFHPGWLREITGGSPAGLSMIRVSGDSMVPTLADGDEILVDRDDAADRLRDGIYVLRVDDTLMVKRLAIDPSARSITIVSDNPAYPAWADRHPGEIEVIGRAVWAGRRIA</sequence>
<dbReference type="GO" id="GO:0016020">
    <property type="term" value="C:membrane"/>
    <property type="evidence" value="ECO:0007669"/>
    <property type="project" value="InterPro"/>
</dbReference>
<dbReference type="InterPro" id="IPR039418">
    <property type="entry name" value="LexA-like"/>
</dbReference>
<evidence type="ECO:0000259" key="6">
    <source>
        <dbReference type="Pfam" id="PF00717"/>
    </source>
</evidence>
<dbReference type="GO" id="GO:0006508">
    <property type="term" value="P:proteolysis"/>
    <property type="evidence" value="ECO:0007669"/>
    <property type="project" value="UniProtKB-KW"/>
</dbReference>
<organism evidence="7 8">
    <name type="scientific">Alterirhizorhabdus solaris</name>
    <dbReference type="NCBI Taxonomy" id="2529389"/>
    <lineage>
        <taxon>Bacteria</taxon>
        <taxon>Pseudomonadati</taxon>
        <taxon>Pseudomonadota</taxon>
        <taxon>Alphaproteobacteria</taxon>
        <taxon>Sphingomonadales</taxon>
        <taxon>Rhizorhabdaceae</taxon>
        <taxon>Alterirhizorhabdus</taxon>
    </lineage>
</organism>
<dbReference type="InterPro" id="IPR019756">
    <property type="entry name" value="Pept_S26A_signal_pept_1_Ser-AS"/>
</dbReference>